<name>A0AAV3XY46_9GAST</name>
<dbReference type="Proteomes" id="UP000735302">
    <property type="component" value="Unassembled WGS sequence"/>
</dbReference>
<reference evidence="2 3" key="1">
    <citation type="journal article" date="2021" name="Elife">
        <title>Chloroplast acquisition without the gene transfer in kleptoplastic sea slugs, Plakobranchus ocellatus.</title>
        <authorList>
            <person name="Maeda T."/>
            <person name="Takahashi S."/>
            <person name="Yoshida T."/>
            <person name="Shimamura S."/>
            <person name="Takaki Y."/>
            <person name="Nagai Y."/>
            <person name="Toyoda A."/>
            <person name="Suzuki Y."/>
            <person name="Arimoto A."/>
            <person name="Ishii H."/>
            <person name="Satoh N."/>
            <person name="Nishiyama T."/>
            <person name="Hasebe M."/>
            <person name="Maruyama T."/>
            <person name="Minagawa J."/>
            <person name="Obokata J."/>
            <person name="Shigenobu S."/>
        </authorList>
    </citation>
    <scope>NUCLEOTIDE SEQUENCE [LARGE SCALE GENOMIC DNA]</scope>
</reference>
<sequence length="68" mass="7186">MLAARVSYRILWGFKGDASGSIVISYAVGQPGFGGTMDSESHLKSAGTLLSRVRAPPPAPWPDRAPET</sequence>
<organism evidence="2 3">
    <name type="scientific">Plakobranchus ocellatus</name>
    <dbReference type="NCBI Taxonomy" id="259542"/>
    <lineage>
        <taxon>Eukaryota</taxon>
        <taxon>Metazoa</taxon>
        <taxon>Spiralia</taxon>
        <taxon>Lophotrochozoa</taxon>
        <taxon>Mollusca</taxon>
        <taxon>Gastropoda</taxon>
        <taxon>Heterobranchia</taxon>
        <taxon>Euthyneura</taxon>
        <taxon>Panpulmonata</taxon>
        <taxon>Sacoglossa</taxon>
        <taxon>Placobranchoidea</taxon>
        <taxon>Plakobranchidae</taxon>
        <taxon>Plakobranchus</taxon>
    </lineage>
</organism>
<feature type="compositionally biased region" description="Pro residues" evidence="1">
    <location>
        <begin position="55"/>
        <end position="68"/>
    </location>
</feature>
<evidence type="ECO:0000256" key="1">
    <source>
        <dbReference type="SAM" id="MobiDB-lite"/>
    </source>
</evidence>
<evidence type="ECO:0000313" key="2">
    <source>
        <dbReference type="EMBL" id="GFN75739.1"/>
    </source>
</evidence>
<evidence type="ECO:0000313" key="3">
    <source>
        <dbReference type="Proteomes" id="UP000735302"/>
    </source>
</evidence>
<comment type="caution">
    <text evidence="2">The sequence shown here is derived from an EMBL/GenBank/DDBJ whole genome shotgun (WGS) entry which is preliminary data.</text>
</comment>
<dbReference type="EMBL" id="BLXT01000298">
    <property type="protein sequence ID" value="GFN75739.1"/>
    <property type="molecule type" value="Genomic_DNA"/>
</dbReference>
<protein>
    <submittedName>
        <fullName evidence="2">Uncharacterized protein</fullName>
    </submittedName>
</protein>
<gene>
    <name evidence="2" type="ORF">PoB_000224500</name>
</gene>
<accession>A0AAV3XY46</accession>
<keyword evidence="3" id="KW-1185">Reference proteome</keyword>
<proteinExistence type="predicted"/>
<dbReference type="AlphaFoldDB" id="A0AAV3XY46"/>
<feature type="region of interest" description="Disordered" evidence="1">
    <location>
        <begin position="38"/>
        <end position="68"/>
    </location>
</feature>